<proteinExistence type="predicted"/>
<dbReference type="EMBL" id="SKBM01000001">
    <property type="protein sequence ID" value="TCZ66882.1"/>
    <property type="molecule type" value="Genomic_DNA"/>
</dbReference>
<evidence type="ECO:0000256" key="2">
    <source>
        <dbReference type="ARBA" id="ARBA00022679"/>
    </source>
</evidence>
<gene>
    <name evidence="3" type="ORF">EXY23_01890</name>
</gene>
<comment type="caution">
    <text evidence="3">The sequence shown here is derived from an EMBL/GenBank/DDBJ whole genome shotgun (WGS) entry which is preliminary data.</text>
</comment>
<keyword evidence="4" id="KW-1185">Reference proteome</keyword>
<evidence type="ECO:0000313" key="4">
    <source>
        <dbReference type="Proteomes" id="UP000295023"/>
    </source>
</evidence>
<keyword evidence="1" id="KW-0328">Glycosyltransferase</keyword>
<protein>
    <submittedName>
        <fullName evidence="3">Glycosyltransferase</fullName>
    </submittedName>
</protein>
<evidence type="ECO:0000313" key="3">
    <source>
        <dbReference type="EMBL" id="TCZ66882.1"/>
    </source>
</evidence>
<name>A0A4R4DUS6_9PROT</name>
<organism evidence="3 4">
    <name type="scientific">Roseicella aquatilis</name>
    <dbReference type="NCBI Taxonomy" id="2527868"/>
    <lineage>
        <taxon>Bacteria</taxon>
        <taxon>Pseudomonadati</taxon>
        <taxon>Pseudomonadota</taxon>
        <taxon>Alphaproteobacteria</taxon>
        <taxon>Acetobacterales</taxon>
        <taxon>Roseomonadaceae</taxon>
        <taxon>Roseicella</taxon>
    </lineage>
</organism>
<dbReference type="GO" id="GO:0016757">
    <property type="term" value="F:glycosyltransferase activity"/>
    <property type="evidence" value="ECO:0007669"/>
    <property type="project" value="UniProtKB-KW"/>
</dbReference>
<dbReference type="PANTHER" id="PTHR12526">
    <property type="entry name" value="GLYCOSYLTRANSFERASE"/>
    <property type="match status" value="1"/>
</dbReference>
<dbReference type="AlphaFoldDB" id="A0A4R4DUS6"/>
<dbReference type="PANTHER" id="PTHR12526:SF510">
    <property type="entry name" value="D-INOSITOL 3-PHOSPHATE GLYCOSYLTRANSFERASE"/>
    <property type="match status" value="1"/>
</dbReference>
<dbReference type="Proteomes" id="UP000295023">
    <property type="component" value="Unassembled WGS sequence"/>
</dbReference>
<dbReference type="OrthoDB" id="9801609at2"/>
<evidence type="ECO:0000256" key="1">
    <source>
        <dbReference type="ARBA" id="ARBA00022676"/>
    </source>
</evidence>
<dbReference type="Pfam" id="PF13692">
    <property type="entry name" value="Glyco_trans_1_4"/>
    <property type="match status" value="1"/>
</dbReference>
<keyword evidence="2 3" id="KW-0808">Transferase</keyword>
<sequence>MTPSRNALTVWTPLPPERNGIADYACFLLGGLAAHYECIAACDDWLAEAPAGVRVLDPALAHRQAGPRVLHQIGNNPGHAFVVQGLRRMPGVTTLHDAGLLYLYETSGQGLGSILAGMAGAAPGLAATYARHLREHGIQTRANHLLFDLVGETLARSRAVIVHSAFARNRLRLAHGPAATAHVEVIPHMLPPAAMPGRAEARARLGIAGDEFLVVTSGFATEAKRFDWLIEALDLADIRGRPVRWIHAGAERREEYALSAAIAARPSVAAVARVTGYLDAAALDAHIAAADVLVNLRFPSSGESSGSLARAFAAGTCCIVSDTAAYAELPRDVVLQLPLGDTVPHLAQALRLLAAAPERAAAIGERARRWARAEMALDAVAARYRDVIEASLDRPVGMPAPQETPALIELDAGPGLSRRQVAARLAGRQGRCRLLLAAPDLVGLADLTLAQPGLLTELLPVGARLLASQVQAAPRPGLLLDLALGWDA</sequence>
<dbReference type="RefSeq" id="WP_132283929.1">
    <property type="nucleotide sequence ID" value="NZ_SKBM01000001.1"/>
</dbReference>
<dbReference type="Gene3D" id="3.40.50.2000">
    <property type="entry name" value="Glycogen Phosphorylase B"/>
    <property type="match status" value="2"/>
</dbReference>
<reference evidence="3 4" key="1">
    <citation type="submission" date="2019-03" db="EMBL/GenBank/DDBJ databases">
        <title>Paracraurococcus aquatilis NE82 genome sequence.</title>
        <authorList>
            <person name="Zhao Y."/>
            <person name="Du Z."/>
        </authorList>
    </citation>
    <scope>NUCLEOTIDE SEQUENCE [LARGE SCALE GENOMIC DNA]</scope>
    <source>
        <strain evidence="3 4">NE82</strain>
    </source>
</reference>
<dbReference type="SUPFAM" id="SSF53756">
    <property type="entry name" value="UDP-Glycosyltransferase/glycogen phosphorylase"/>
    <property type="match status" value="1"/>
</dbReference>
<accession>A0A4R4DUS6</accession>